<accession>A0A9P4JJH2</accession>
<evidence type="ECO:0000256" key="1">
    <source>
        <dbReference type="SAM" id="Phobius"/>
    </source>
</evidence>
<feature type="transmembrane region" description="Helical" evidence="1">
    <location>
        <begin position="7"/>
        <end position="28"/>
    </location>
</feature>
<keyword evidence="3" id="KW-1185">Reference proteome</keyword>
<sequence>MKLSRRLKILVIVQVVGLLYCGSLYFGWKLDPSDMQTRIRNAWAGSSHRLVVFGDDWSDTGEYRVSPPPKEYSKARDPGQGELWTEVLCKELGCDSIHNFARSLPSNLEIAIIGSLVDSDIYDNATAEGRIETLALFDFKTQVQQFLAFDKQSSRMSGRRTRQEASTFTVFFGIWDIWEYAVFSKDTAIHAINLSIDELFRNLDLLAERMGGPITVVIPRVPDVTFLPRFQSRKYQNAASFGHDQHQYVYLSTYWNTILSETALLWRNGDVFIPGLNNIIVDQIRAKQLHSSRVSDANGLGKLTPLFDDVEKPCKPLEAQSKDGEETHAGSAERCLEPDRHLFWDDMRISGPAHKLIGDEAARLLRGNISVNGYARDHANDLDLAATLFQNGGSKNLTQFELRAPPGY</sequence>
<dbReference type="InterPro" id="IPR036514">
    <property type="entry name" value="SGNH_hydro_sf"/>
</dbReference>
<keyword evidence="1" id="KW-0812">Transmembrane</keyword>
<gene>
    <name evidence="2" type="ORF">GQ43DRAFT_70969</name>
</gene>
<dbReference type="EMBL" id="ML994019">
    <property type="protein sequence ID" value="KAF2200507.1"/>
    <property type="molecule type" value="Genomic_DNA"/>
</dbReference>
<protein>
    <submittedName>
        <fullName evidence="2">Uncharacterized protein</fullName>
    </submittedName>
</protein>
<dbReference type="Gene3D" id="3.40.50.1110">
    <property type="entry name" value="SGNH hydrolase"/>
    <property type="match status" value="1"/>
</dbReference>
<name>A0A9P4JJH2_9PLEO</name>
<dbReference type="OrthoDB" id="5278722at2759"/>
<reference evidence="2" key="1">
    <citation type="journal article" date="2020" name="Stud. Mycol.">
        <title>101 Dothideomycetes genomes: a test case for predicting lifestyles and emergence of pathogens.</title>
        <authorList>
            <person name="Haridas S."/>
            <person name="Albert R."/>
            <person name="Binder M."/>
            <person name="Bloem J."/>
            <person name="Labutti K."/>
            <person name="Salamov A."/>
            <person name="Andreopoulos B."/>
            <person name="Baker S."/>
            <person name="Barry K."/>
            <person name="Bills G."/>
            <person name="Bluhm B."/>
            <person name="Cannon C."/>
            <person name="Castanera R."/>
            <person name="Culley D."/>
            <person name="Daum C."/>
            <person name="Ezra D."/>
            <person name="Gonzalez J."/>
            <person name="Henrissat B."/>
            <person name="Kuo A."/>
            <person name="Liang C."/>
            <person name="Lipzen A."/>
            <person name="Lutzoni F."/>
            <person name="Magnuson J."/>
            <person name="Mondo S."/>
            <person name="Nolan M."/>
            <person name="Ohm R."/>
            <person name="Pangilinan J."/>
            <person name="Park H.-J."/>
            <person name="Ramirez L."/>
            <person name="Alfaro M."/>
            <person name="Sun H."/>
            <person name="Tritt A."/>
            <person name="Yoshinaga Y."/>
            <person name="Zwiers L.-H."/>
            <person name="Turgeon B."/>
            <person name="Goodwin S."/>
            <person name="Spatafora J."/>
            <person name="Crous P."/>
            <person name="Grigoriev I."/>
        </authorList>
    </citation>
    <scope>NUCLEOTIDE SEQUENCE</scope>
    <source>
        <strain evidence="2">ATCC 74209</strain>
    </source>
</reference>
<dbReference type="AlphaFoldDB" id="A0A9P4JJH2"/>
<evidence type="ECO:0000313" key="2">
    <source>
        <dbReference type="EMBL" id="KAF2200507.1"/>
    </source>
</evidence>
<organism evidence="2 3">
    <name type="scientific">Delitschia confertaspora ATCC 74209</name>
    <dbReference type="NCBI Taxonomy" id="1513339"/>
    <lineage>
        <taxon>Eukaryota</taxon>
        <taxon>Fungi</taxon>
        <taxon>Dikarya</taxon>
        <taxon>Ascomycota</taxon>
        <taxon>Pezizomycotina</taxon>
        <taxon>Dothideomycetes</taxon>
        <taxon>Pleosporomycetidae</taxon>
        <taxon>Pleosporales</taxon>
        <taxon>Delitschiaceae</taxon>
        <taxon>Delitschia</taxon>
    </lineage>
</organism>
<evidence type="ECO:0000313" key="3">
    <source>
        <dbReference type="Proteomes" id="UP000799536"/>
    </source>
</evidence>
<keyword evidence="1" id="KW-0472">Membrane</keyword>
<proteinExistence type="predicted"/>
<keyword evidence="1" id="KW-1133">Transmembrane helix</keyword>
<comment type="caution">
    <text evidence="2">The sequence shown here is derived from an EMBL/GenBank/DDBJ whole genome shotgun (WGS) entry which is preliminary data.</text>
</comment>
<dbReference type="Proteomes" id="UP000799536">
    <property type="component" value="Unassembled WGS sequence"/>
</dbReference>